<dbReference type="InterPro" id="IPR019479">
    <property type="entry name" value="Peroxiredoxin_C"/>
</dbReference>
<dbReference type="SUPFAM" id="SSF52833">
    <property type="entry name" value="Thioredoxin-like"/>
    <property type="match status" value="1"/>
</dbReference>
<dbReference type="GO" id="GO:0033554">
    <property type="term" value="P:cellular response to stress"/>
    <property type="evidence" value="ECO:0007669"/>
    <property type="project" value="TreeGrafter"/>
</dbReference>
<evidence type="ECO:0000256" key="8">
    <source>
        <dbReference type="ARBA" id="ARBA00049091"/>
    </source>
</evidence>
<feature type="domain" description="Thioredoxin" evidence="9">
    <location>
        <begin position="41"/>
        <end position="199"/>
    </location>
</feature>
<keyword evidence="7" id="KW-0676">Redox-active center</keyword>
<evidence type="ECO:0000256" key="7">
    <source>
        <dbReference type="ARBA" id="ARBA00023284"/>
    </source>
</evidence>
<dbReference type="InterPro" id="IPR000866">
    <property type="entry name" value="AhpC/TSA"/>
</dbReference>
<name>A0A1D1V3T8_RAMVA</name>
<accession>A0A1D1V3T8</accession>
<evidence type="ECO:0000256" key="5">
    <source>
        <dbReference type="ARBA" id="ARBA00023002"/>
    </source>
</evidence>
<dbReference type="GO" id="GO:0005829">
    <property type="term" value="C:cytosol"/>
    <property type="evidence" value="ECO:0007669"/>
    <property type="project" value="TreeGrafter"/>
</dbReference>
<proteinExistence type="inferred from homology"/>
<dbReference type="OrthoDB" id="185659at2759"/>
<dbReference type="GO" id="GO:0042744">
    <property type="term" value="P:hydrogen peroxide catabolic process"/>
    <property type="evidence" value="ECO:0007669"/>
    <property type="project" value="TreeGrafter"/>
</dbReference>
<comment type="catalytic activity">
    <reaction evidence="8">
        <text>a hydroperoxide + [thioredoxin]-dithiol = an alcohol + [thioredoxin]-disulfide + H2O</text>
        <dbReference type="Rhea" id="RHEA:62620"/>
        <dbReference type="Rhea" id="RHEA-COMP:10698"/>
        <dbReference type="Rhea" id="RHEA-COMP:10700"/>
        <dbReference type="ChEBI" id="CHEBI:15377"/>
        <dbReference type="ChEBI" id="CHEBI:29950"/>
        <dbReference type="ChEBI" id="CHEBI:30879"/>
        <dbReference type="ChEBI" id="CHEBI:35924"/>
        <dbReference type="ChEBI" id="CHEBI:50058"/>
        <dbReference type="EC" id="1.11.1.24"/>
    </reaction>
</comment>
<keyword evidence="4" id="KW-0049">Antioxidant</keyword>
<evidence type="ECO:0000313" key="10">
    <source>
        <dbReference type="EMBL" id="GAU93433.1"/>
    </source>
</evidence>
<evidence type="ECO:0000256" key="3">
    <source>
        <dbReference type="ARBA" id="ARBA00022559"/>
    </source>
</evidence>
<dbReference type="FunFam" id="3.40.30.10:FF:000003">
    <property type="entry name" value="Peroxiredoxin 1"/>
    <property type="match status" value="1"/>
</dbReference>
<sequence length="234" mass="26794">MGSSHSMNKIHKIRSELWRWSNFSFRFCFWFLVMAFSEPRLMLGELAPDFTATALVDFQFEDLTLSTYRGKYVVLFFYPADFTFVCPTELVAFSDRIAEFKVMDCEVIGVSTDTHWVHLAWVQTPRKMGGLGEIRYPLVADRNTEIGKKYGVYCQGDGNCFRGLFIIDRRGILRQITINDMGVGRSIDEVLRLVQALQYTDVHGVVCPANWKPGNETMHADPAKAIAEYFSKQA</sequence>
<dbReference type="AlphaFoldDB" id="A0A1D1V3T8"/>
<dbReference type="PROSITE" id="PS51352">
    <property type="entry name" value="THIOREDOXIN_2"/>
    <property type="match status" value="1"/>
</dbReference>
<organism evidence="10 11">
    <name type="scientific">Ramazzottius varieornatus</name>
    <name type="common">Water bear</name>
    <name type="synonym">Tardigrade</name>
    <dbReference type="NCBI Taxonomy" id="947166"/>
    <lineage>
        <taxon>Eukaryota</taxon>
        <taxon>Metazoa</taxon>
        <taxon>Ecdysozoa</taxon>
        <taxon>Tardigrada</taxon>
        <taxon>Eutardigrada</taxon>
        <taxon>Parachela</taxon>
        <taxon>Hypsibioidea</taxon>
        <taxon>Ramazzottiidae</taxon>
        <taxon>Ramazzottius</taxon>
    </lineage>
</organism>
<dbReference type="Proteomes" id="UP000186922">
    <property type="component" value="Unassembled WGS sequence"/>
</dbReference>
<dbReference type="InterPro" id="IPR013766">
    <property type="entry name" value="Thioredoxin_domain"/>
</dbReference>
<keyword evidence="3" id="KW-0575">Peroxidase</keyword>
<dbReference type="CDD" id="cd03015">
    <property type="entry name" value="PRX_Typ2cys"/>
    <property type="match status" value="1"/>
</dbReference>
<dbReference type="Pfam" id="PF00578">
    <property type="entry name" value="AhpC-TSA"/>
    <property type="match status" value="1"/>
</dbReference>
<dbReference type="PANTHER" id="PTHR10681:SF171">
    <property type="entry name" value="PEROXIREDOXIN 4"/>
    <property type="match status" value="1"/>
</dbReference>
<comment type="similarity">
    <text evidence="1">Belongs to the peroxiredoxin family. AhpC/Prx1 subfamily.</text>
</comment>
<dbReference type="GO" id="GO:0008379">
    <property type="term" value="F:thioredoxin peroxidase activity"/>
    <property type="evidence" value="ECO:0007669"/>
    <property type="project" value="TreeGrafter"/>
</dbReference>
<dbReference type="InterPro" id="IPR050217">
    <property type="entry name" value="Peroxiredoxin"/>
</dbReference>
<dbReference type="PANTHER" id="PTHR10681">
    <property type="entry name" value="THIOREDOXIN PEROXIDASE"/>
    <property type="match status" value="1"/>
</dbReference>
<evidence type="ECO:0000313" key="11">
    <source>
        <dbReference type="Proteomes" id="UP000186922"/>
    </source>
</evidence>
<dbReference type="GO" id="GO:0045454">
    <property type="term" value="P:cell redox homeostasis"/>
    <property type="evidence" value="ECO:0007669"/>
    <property type="project" value="TreeGrafter"/>
</dbReference>
<dbReference type="Gene3D" id="3.40.30.10">
    <property type="entry name" value="Glutaredoxin"/>
    <property type="match status" value="1"/>
</dbReference>
<keyword evidence="6" id="KW-1015">Disulfide bond</keyword>
<evidence type="ECO:0000256" key="4">
    <source>
        <dbReference type="ARBA" id="ARBA00022862"/>
    </source>
</evidence>
<dbReference type="InterPro" id="IPR036249">
    <property type="entry name" value="Thioredoxin-like_sf"/>
</dbReference>
<evidence type="ECO:0000256" key="2">
    <source>
        <dbReference type="ARBA" id="ARBA00013017"/>
    </source>
</evidence>
<dbReference type="Pfam" id="PF10417">
    <property type="entry name" value="1-cysPrx_C"/>
    <property type="match status" value="1"/>
</dbReference>
<keyword evidence="5" id="KW-0560">Oxidoreductase</keyword>
<dbReference type="STRING" id="947166.A0A1D1V3T8"/>
<evidence type="ECO:0000256" key="1">
    <source>
        <dbReference type="ARBA" id="ARBA00009796"/>
    </source>
</evidence>
<dbReference type="EC" id="1.11.1.24" evidence="2"/>
<evidence type="ECO:0000256" key="6">
    <source>
        <dbReference type="ARBA" id="ARBA00023157"/>
    </source>
</evidence>
<reference evidence="10 11" key="1">
    <citation type="journal article" date="2016" name="Nat. Commun.">
        <title>Extremotolerant tardigrade genome and improved radiotolerance of human cultured cells by tardigrade-unique protein.</title>
        <authorList>
            <person name="Hashimoto T."/>
            <person name="Horikawa D.D."/>
            <person name="Saito Y."/>
            <person name="Kuwahara H."/>
            <person name="Kozuka-Hata H."/>
            <person name="Shin-I T."/>
            <person name="Minakuchi Y."/>
            <person name="Ohishi K."/>
            <person name="Motoyama A."/>
            <person name="Aizu T."/>
            <person name="Enomoto A."/>
            <person name="Kondo K."/>
            <person name="Tanaka S."/>
            <person name="Hara Y."/>
            <person name="Koshikawa S."/>
            <person name="Sagara H."/>
            <person name="Miura T."/>
            <person name="Yokobori S."/>
            <person name="Miyagawa K."/>
            <person name="Suzuki Y."/>
            <person name="Kubo T."/>
            <person name="Oyama M."/>
            <person name="Kohara Y."/>
            <person name="Fujiyama A."/>
            <person name="Arakawa K."/>
            <person name="Katayama T."/>
            <person name="Toyoda A."/>
            <person name="Kunieda T."/>
        </authorList>
    </citation>
    <scope>NUCLEOTIDE SEQUENCE [LARGE SCALE GENOMIC DNA]</scope>
    <source>
        <strain evidence="10 11">YOKOZUNA-1</strain>
    </source>
</reference>
<protein>
    <recommendedName>
        <fullName evidence="2">thioredoxin-dependent peroxiredoxin</fullName>
        <ecNumber evidence="2">1.11.1.24</ecNumber>
    </recommendedName>
</protein>
<dbReference type="EMBL" id="BDGG01000002">
    <property type="protein sequence ID" value="GAU93433.1"/>
    <property type="molecule type" value="Genomic_DNA"/>
</dbReference>
<dbReference type="GO" id="GO:0006979">
    <property type="term" value="P:response to oxidative stress"/>
    <property type="evidence" value="ECO:0007669"/>
    <property type="project" value="TreeGrafter"/>
</dbReference>
<keyword evidence="11" id="KW-1185">Reference proteome</keyword>
<comment type="caution">
    <text evidence="10">The sequence shown here is derived from an EMBL/GenBank/DDBJ whole genome shotgun (WGS) entry which is preliminary data.</text>
</comment>
<evidence type="ECO:0000259" key="9">
    <source>
        <dbReference type="PROSITE" id="PS51352"/>
    </source>
</evidence>
<gene>
    <name evidence="10" type="primary">RvY_05375</name>
    <name evidence="10" type="synonym">RvY_05375.1</name>
    <name evidence="10" type="ORF">RvY_05375-1</name>
</gene>